<dbReference type="AlphaFoldDB" id="A0A5C6B367"/>
<dbReference type="InterPro" id="IPR050834">
    <property type="entry name" value="Glycosyltransf_2"/>
</dbReference>
<dbReference type="Gene3D" id="3.90.550.10">
    <property type="entry name" value="Spore Coat Polysaccharide Biosynthesis Protein SpsA, Chain A"/>
    <property type="match status" value="1"/>
</dbReference>
<dbReference type="InterPro" id="IPR029044">
    <property type="entry name" value="Nucleotide-diphossugar_trans"/>
</dbReference>
<reference evidence="2 3" key="1">
    <citation type="submission" date="2019-02" db="EMBL/GenBank/DDBJ databases">
        <title>Deep-cultivation of Planctomycetes and their phenomic and genomic characterization uncovers novel biology.</title>
        <authorList>
            <person name="Wiegand S."/>
            <person name="Jogler M."/>
            <person name="Boedeker C."/>
            <person name="Pinto D."/>
            <person name="Vollmers J."/>
            <person name="Rivas-Marin E."/>
            <person name="Kohn T."/>
            <person name="Peeters S.H."/>
            <person name="Heuer A."/>
            <person name="Rast P."/>
            <person name="Oberbeckmann S."/>
            <person name="Bunk B."/>
            <person name="Jeske O."/>
            <person name="Meyerdierks A."/>
            <person name="Storesund J.E."/>
            <person name="Kallscheuer N."/>
            <person name="Luecker S."/>
            <person name="Lage O.M."/>
            <person name="Pohl T."/>
            <person name="Merkel B.J."/>
            <person name="Hornburger P."/>
            <person name="Mueller R.-W."/>
            <person name="Bruemmer F."/>
            <person name="Labrenz M."/>
            <person name="Spormann A.M."/>
            <person name="Op Den Camp H."/>
            <person name="Overmann J."/>
            <person name="Amann R."/>
            <person name="Jetten M.S.M."/>
            <person name="Mascher T."/>
            <person name="Medema M.H."/>
            <person name="Devos D.P."/>
            <person name="Kaster A.-K."/>
            <person name="Ovreas L."/>
            <person name="Rohde M."/>
            <person name="Galperin M.Y."/>
            <person name="Jogler C."/>
        </authorList>
    </citation>
    <scope>NUCLEOTIDE SEQUENCE [LARGE SCALE GENOMIC DNA]</scope>
    <source>
        <strain evidence="2 3">Pla52n</strain>
    </source>
</reference>
<name>A0A5C6B367_9BACT</name>
<keyword evidence="2" id="KW-0808">Transferase</keyword>
<accession>A0A5C6B367</accession>
<organism evidence="2 3">
    <name type="scientific">Stieleria varia</name>
    <dbReference type="NCBI Taxonomy" id="2528005"/>
    <lineage>
        <taxon>Bacteria</taxon>
        <taxon>Pseudomonadati</taxon>
        <taxon>Planctomycetota</taxon>
        <taxon>Planctomycetia</taxon>
        <taxon>Pirellulales</taxon>
        <taxon>Pirellulaceae</taxon>
        <taxon>Stieleria</taxon>
    </lineage>
</organism>
<dbReference type="EMBL" id="SJPN01000002">
    <property type="protein sequence ID" value="TWU05952.1"/>
    <property type="molecule type" value="Genomic_DNA"/>
</dbReference>
<evidence type="ECO:0000313" key="3">
    <source>
        <dbReference type="Proteomes" id="UP000320176"/>
    </source>
</evidence>
<dbReference type="Proteomes" id="UP000320176">
    <property type="component" value="Unassembled WGS sequence"/>
</dbReference>
<dbReference type="GO" id="GO:0016757">
    <property type="term" value="F:glycosyltransferase activity"/>
    <property type="evidence" value="ECO:0007669"/>
    <property type="project" value="UniProtKB-KW"/>
</dbReference>
<keyword evidence="3" id="KW-1185">Reference proteome</keyword>
<dbReference type="OrthoDB" id="9784574at2"/>
<keyword evidence="2" id="KW-0328">Glycosyltransferase</keyword>
<protein>
    <submittedName>
        <fullName evidence="2">Putative glycosyltransferase EpsJ</fullName>
        <ecNumber evidence="2">2.4.-.-</ecNumber>
    </submittedName>
</protein>
<evidence type="ECO:0000259" key="1">
    <source>
        <dbReference type="Pfam" id="PF00535"/>
    </source>
</evidence>
<dbReference type="EC" id="2.4.-.-" evidence="2"/>
<dbReference type="InterPro" id="IPR001173">
    <property type="entry name" value="Glyco_trans_2-like"/>
</dbReference>
<dbReference type="PANTHER" id="PTHR43685:SF11">
    <property type="entry name" value="GLYCOSYLTRANSFERASE TAGX-RELATED"/>
    <property type="match status" value="1"/>
</dbReference>
<dbReference type="CDD" id="cd00761">
    <property type="entry name" value="Glyco_tranf_GTA_type"/>
    <property type="match status" value="1"/>
</dbReference>
<sequence>MPADGLVSTIIPVFNRADRVRAAVDSVLSQTYRPIEIILVDDGSTDTTSSVLAELHRQHSEIIRVITQSNSGPGAARNTGLAIAQGEFIQYLDSDDVLHPEKFSKQVQSLTENTDAGVSYCITLRQDPRTNRWVSWAKTAESIENIFPSFLPKRGWATLTPLWRRAVCDAIGPWKSYRVMEDWEHDLRAGLLGTRVTRVDQELCTVVDHNEDRASGMNAGFTRDRTLYFFQAHESIWSLMKQHGKTDWTYVEPLSRTLFWIARMCGERGLVQEAEAALNISDEMMILNGRQPATKRFRQIKSVLGWWLTVKLGEALRR</sequence>
<gene>
    <name evidence="2" type="primary">epsJ</name>
    <name evidence="2" type="ORF">Pla52n_16680</name>
</gene>
<comment type="caution">
    <text evidence="2">The sequence shown here is derived from an EMBL/GenBank/DDBJ whole genome shotgun (WGS) entry which is preliminary data.</text>
</comment>
<feature type="domain" description="Glycosyltransferase 2-like" evidence="1">
    <location>
        <begin position="8"/>
        <end position="159"/>
    </location>
</feature>
<dbReference type="PANTHER" id="PTHR43685">
    <property type="entry name" value="GLYCOSYLTRANSFERASE"/>
    <property type="match status" value="1"/>
</dbReference>
<proteinExistence type="predicted"/>
<evidence type="ECO:0000313" key="2">
    <source>
        <dbReference type="EMBL" id="TWU05952.1"/>
    </source>
</evidence>
<dbReference type="RefSeq" id="WP_146519117.1">
    <property type="nucleotide sequence ID" value="NZ_CP151726.1"/>
</dbReference>
<dbReference type="SUPFAM" id="SSF53448">
    <property type="entry name" value="Nucleotide-diphospho-sugar transferases"/>
    <property type="match status" value="1"/>
</dbReference>
<dbReference type="Pfam" id="PF00535">
    <property type="entry name" value="Glycos_transf_2"/>
    <property type="match status" value="1"/>
</dbReference>